<feature type="transmembrane region" description="Helical" evidence="1">
    <location>
        <begin position="280"/>
        <end position="303"/>
    </location>
</feature>
<dbReference type="InterPro" id="IPR050706">
    <property type="entry name" value="Cyclic-di-GMP_PDE-like"/>
</dbReference>
<keyword evidence="1" id="KW-1133">Transmembrane helix</keyword>
<dbReference type="Pfam" id="PF00990">
    <property type="entry name" value="GGDEF"/>
    <property type="match status" value="1"/>
</dbReference>
<evidence type="ECO:0000313" key="5">
    <source>
        <dbReference type="Proteomes" id="UP000725649"/>
    </source>
</evidence>
<dbReference type="GO" id="GO:0071111">
    <property type="term" value="F:cyclic-guanylate-specific phosphodiesterase activity"/>
    <property type="evidence" value="ECO:0007669"/>
    <property type="project" value="InterPro"/>
</dbReference>
<feature type="domain" description="GGDEF" evidence="3">
    <location>
        <begin position="344"/>
        <end position="475"/>
    </location>
</feature>
<dbReference type="Pfam" id="PF00563">
    <property type="entry name" value="EAL"/>
    <property type="match status" value="1"/>
</dbReference>
<accession>A0A928HEJ1</accession>
<dbReference type="SUPFAM" id="SSF141868">
    <property type="entry name" value="EAL domain-like"/>
    <property type="match status" value="1"/>
</dbReference>
<dbReference type="SMART" id="SM00267">
    <property type="entry name" value="GGDEF"/>
    <property type="match status" value="1"/>
</dbReference>
<keyword evidence="1" id="KW-0812">Transmembrane</keyword>
<dbReference type="PROSITE" id="PS50883">
    <property type="entry name" value="EAL"/>
    <property type="match status" value="1"/>
</dbReference>
<dbReference type="Gene3D" id="3.20.20.450">
    <property type="entry name" value="EAL domain"/>
    <property type="match status" value="1"/>
</dbReference>
<dbReference type="Gene3D" id="3.30.450.20">
    <property type="entry name" value="PAS domain"/>
    <property type="match status" value="1"/>
</dbReference>
<keyword evidence="1" id="KW-0472">Membrane</keyword>
<dbReference type="CDD" id="cd01949">
    <property type="entry name" value="GGDEF"/>
    <property type="match status" value="1"/>
</dbReference>
<evidence type="ECO:0000259" key="2">
    <source>
        <dbReference type="PROSITE" id="PS50883"/>
    </source>
</evidence>
<feature type="domain" description="EAL" evidence="2">
    <location>
        <begin position="484"/>
        <end position="738"/>
    </location>
</feature>
<dbReference type="PANTHER" id="PTHR33121:SF79">
    <property type="entry name" value="CYCLIC DI-GMP PHOSPHODIESTERASE PDED-RELATED"/>
    <property type="match status" value="1"/>
</dbReference>
<evidence type="ECO:0000313" key="4">
    <source>
        <dbReference type="EMBL" id="MBE6420733.1"/>
    </source>
</evidence>
<dbReference type="InterPro" id="IPR035919">
    <property type="entry name" value="EAL_sf"/>
</dbReference>
<proteinExistence type="predicted"/>
<dbReference type="InterPro" id="IPR001633">
    <property type="entry name" value="EAL_dom"/>
</dbReference>
<feature type="transmembrane region" description="Helical" evidence="1">
    <location>
        <begin position="7"/>
        <end position="28"/>
    </location>
</feature>
<evidence type="ECO:0000256" key="1">
    <source>
        <dbReference type="SAM" id="Phobius"/>
    </source>
</evidence>
<dbReference type="InterPro" id="IPR043128">
    <property type="entry name" value="Rev_trsase/Diguanyl_cyclase"/>
</dbReference>
<dbReference type="PANTHER" id="PTHR33121">
    <property type="entry name" value="CYCLIC DI-GMP PHOSPHODIESTERASE PDEF"/>
    <property type="match status" value="1"/>
</dbReference>
<organism evidence="4 5">
    <name type="scientific">Candidatus Avelusimicrobium gallicola</name>
    <dbReference type="NCBI Taxonomy" id="2562704"/>
    <lineage>
        <taxon>Bacteria</taxon>
        <taxon>Pseudomonadati</taxon>
        <taxon>Elusimicrobiota</taxon>
        <taxon>Elusimicrobia</taxon>
        <taxon>Elusimicrobiales</taxon>
        <taxon>Elusimicrobiaceae</taxon>
        <taxon>Candidatus Avelusimicrobium</taxon>
    </lineage>
</organism>
<dbReference type="Gene3D" id="3.30.70.270">
    <property type="match status" value="1"/>
</dbReference>
<dbReference type="NCBIfam" id="TIGR00254">
    <property type="entry name" value="GGDEF"/>
    <property type="match status" value="1"/>
</dbReference>
<evidence type="ECO:0000259" key="3">
    <source>
        <dbReference type="PROSITE" id="PS50887"/>
    </source>
</evidence>
<dbReference type="PROSITE" id="PS50887">
    <property type="entry name" value="GGDEF"/>
    <property type="match status" value="1"/>
</dbReference>
<sequence>MQRISFRVFFVLFLLAGIIIAGGVALYWQQVGQVLERDVRTHVASAGEEAAADFNRLLDTDRQVLESLAVTAEDTYPWANPDRLQDFLRRQTHYNSFKMLGVATEKGELYLSAPRAFAPSFITGLLANTRRTDRYLSIRQTDPADGADVLIQAVPLHQHGNMVGVLFALQETERYRPLLSLAAMGNEGYSYITLQDGTPILGRKKPQFANIFDLLSYAQFEKGYSVDLLRQAMQKGEHSLVSYRLNGAHRFLHFIPLEANGWYMLSVLPTEFVEHQAHQLMGLSFLLVVSIFVVFCALLFYILHMRAYSNRQLFTTAFVDQLTGADNFNRMCEIFSDKLAAIDGQAALLIFDINKFKVINDLHGYERGNQVLKRVACILRQNMQEGECFCRSVADNFILLLKYEDRRKFRTRLNNLATEIRRDCTVEDSCLMIDVAFGVYEIKEQIPFYIMLDRAHLALDFAKAQSVDKCRFYEDSDRQRLVSEQQIESNMEQALQRGDFAIYFQPKCEFSTGKMMGAEALVRWKRPEEGIVRPDDFIPVFEKNGFILRLDMFILEQAVKMLASWKEQGLPQVPVAVNFSRLHLNDSRYISQMRRLVSKHGVPSELIEVELTESVIFNNLDRAQSVIRELHREGFSVAMDDFGSGYSSLNVLKNLQFDSIKLDKEFLNGFSQNLHAQKVIEGTVSMIKSLGVKVIAEGVETQQQADFLRKTGCDLAQGYFFARPLPAEEFEAVLKRLNP</sequence>
<dbReference type="InterPro" id="IPR000160">
    <property type="entry name" value="GGDEF_dom"/>
</dbReference>
<protein>
    <submittedName>
        <fullName evidence="4">EAL domain-containing protein</fullName>
    </submittedName>
</protein>
<dbReference type="InterPro" id="IPR029787">
    <property type="entry name" value="Nucleotide_cyclase"/>
</dbReference>
<dbReference type="CDD" id="cd01948">
    <property type="entry name" value="EAL"/>
    <property type="match status" value="1"/>
</dbReference>
<comment type="caution">
    <text evidence="4">The sequence shown here is derived from an EMBL/GenBank/DDBJ whole genome shotgun (WGS) entry which is preliminary data.</text>
</comment>
<dbReference type="AlphaFoldDB" id="A0A928HEJ1"/>
<dbReference type="SUPFAM" id="SSF55073">
    <property type="entry name" value="Nucleotide cyclase"/>
    <property type="match status" value="1"/>
</dbReference>
<dbReference type="EMBL" id="SUVG01000001">
    <property type="protein sequence ID" value="MBE6420733.1"/>
    <property type="molecule type" value="Genomic_DNA"/>
</dbReference>
<dbReference type="Proteomes" id="UP000725649">
    <property type="component" value="Unassembled WGS sequence"/>
</dbReference>
<reference evidence="4" key="1">
    <citation type="submission" date="2019-04" db="EMBL/GenBank/DDBJ databases">
        <title>Evolution of Biomass-Degrading Anaerobic Consortia Revealed by Metagenomics.</title>
        <authorList>
            <person name="Peng X."/>
        </authorList>
    </citation>
    <scope>NUCLEOTIDE SEQUENCE</scope>
    <source>
        <strain evidence="4">SIG66</strain>
    </source>
</reference>
<gene>
    <name evidence="4" type="ORF">E7027_01095</name>
</gene>
<dbReference type="SMART" id="SM00052">
    <property type="entry name" value="EAL"/>
    <property type="match status" value="1"/>
</dbReference>
<name>A0A928HEJ1_9BACT</name>